<accession>C7N168</accession>
<reference evidence="2 3" key="1">
    <citation type="journal article" date="2009" name="Stand. Genomic Sci.">
        <title>Complete genome sequence of Slackia heliotrinireducens type strain (RHS 1).</title>
        <authorList>
            <person name="Pukall R."/>
            <person name="Lapidus A."/>
            <person name="Nolan M."/>
            <person name="Copeland A."/>
            <person name="Glavina Del Rio T."/>
            <person name="Lucas S."/>
            <person name="Chen F."/>
            <person name="Tice H."/>
            <person name="Cheng J.F."/>
            <person name="Chertkov O."/>
            <person name="Bruce D."/>
            <person name="Goodwin L."/>
            <person name="Kuske C."/>
            <person name="Brettin T."/>
            <person name="Detter J.C."/>
            <person name="Han C."/>
            <person name="Pitluck S."/>
            <person name="Pati A."/>
            <person name="Mavrommatis K."/>
            <person name="Ivanova N."/>
            <person name="Ovchinnikova G."/>
            <person name="Chen A."/>
            <person name="Palaniappan K."/>
            <person name="Schneider S."/>
            <person name="Rohde M."/>
            <person name="Chain P."/>
            <person name="D'haeseleer P."/>
            <person name="Goker M."/>
            <person name="Bristow J."/>
            <person name="Eisen J.A."/>
            <person name="Markowitz V."/>
            <person name="Kyrpides N.C."/>
            <person name="Klenk H.P."/>
            <person name="Hugenholtz P."/>
        </authorList>
    </citation>
    <scope>NUCLEOTIDE SEQUENCE [LARGE SCALE GENOMIC DNA]</scope>
    <source>
        <strain evidence="3">ATCC 29202 / DSM 20476 / NCTC 11029 / RHS 1</strain>
    </source>
</reference>
<dbReference type="HOGENOM" id="CLU_077650_0_1_11"/>
<sequence>MADELETTAAEEEAAYLADLAKLNHQRAATYGLLARMYRVEIDREQLEAMRGMRFPAATGNEDSDKGFLMLARYLSRAWDNTITELAVDYVRVFIGSTNQLDGAAFPFESVYTSEKRLMMQDARDEVLAIYRAYGLSKDESWREGEDHIALELEFMKVLSERIAAALESGNEDTAYDLMVAQLNFLQDHLLSWAPLLTVDMRRFAKTDFYLALSYLTDGFLETDKEYLLDMLTEVEEDE</sequence>
<gene>
    <name evidence="2" type="ordered locus">Shel_22800</name>
</gene>
<dbReference type="InterPro" id="IPR020945">
    <property type="entry name" value="DMSO/NO3_reduct_chaperone"/>
</dbReference>
<evidence type="ECO:0000256" key="1">
    <source>
        <dbReference type="ARBA" id="ARBA00023186"/>
    </source>
</evidence>
<dbReference type="Proteomes" id="UP000002026">
    <property type="component" value="Chromosome"/>
</dbReference>
<dbReference type="KEGG" id="shi:Shel_22800"/>
<organism evidence="2 3">
    <name type="scientific">Slackia heliotrinireducens (strain ATCC 29202 / DSM 20476 / NCTC 11029 / RHS 1)</name>
    <name type="common">Peptococcus heliotrinreducens</name>
    <dbReference type="NCBI Taxonomy" id="471855"/>
    <lineage>
        <taxon>Bacteria</taxon>
        <taxon>Bacillati</taxon>
        <taxon>Actinomycetota</taxon>
        <taxon>Coriobacteriia</taxon>
        <taxon>Eggerthellales</taxon>
        <taxon>Eggerthellaceae</taxon>
        <taxon>Slackia</taxon>
    </lineage>
</organism>
<dbReference type="STRING" id="471855.Shel_22800"/>
<keyword evidence="3" id="KW-1185">Reference proteome</keyword>
<dbReference type="SUPFAM" id="SSF89155">
    <property type="entry name" value="TorD-like"/>
    <property type="match status" value="1"/>
</dbReference>
<evidence type="ECO:0000313" key="2">
    <source>
        <dbReference type="EMBL" id="ACV23290.1"/>
    </source>
</evidence>
<dbReference type="eggNOG" id="COG3381">
    <property type="taxonomic scope" value="Bacteria"/>
</dbReference>
<dbReference type="RefSeq" id="WP_012799390.1">
    <property type="nucleotide sequence ID" value="NC_013165.1"/>
</dbReference>
<keyword evidence="1" id="KW-0143">Chaperone</keyword>
<name>C7N168_SLAHD</name>
<dbReference type="PANTHER" id="PTHR34227">
    <property type="entry name" value="CHAPERONE PROTEIN YCDY"/>
    <property type="match status" value="1"/>
</dbReference>
<dbReference type="InterPro" id="IPR036411">
    <property type="entry name" value="TorD-like_sf"/>
</dbReference>
<dbReference type="InterPro" id="IPR050289">
    <property type="entry name" value="TorD/DmsD_chaperones"/>
</dbReference>
<proteinExistence type="predicted"/>
<dbReference type="EMBL" id="CP001684">
    <property type="protein sequence ID" value="ACV23290.1"/>
    <property type="molecule type" value="Genomic_DNA"/>
</dbReference>
<dbReference type="AlphaFoldDB" id="C7N168"/>
<evidence type="ECO:0000313" key="3">
    <source>
        <dbReference type="Proteomes" id="UP000002026"/>
    </source>
</evidence>
<protein>
    <submittedName>
        <fullName evidence="2">Uncharacterized component of anaerobic dehydrogenase</fullName>
    </submittedName>
</protein>
<dbReference type="Pfam" id="PF02613">
    <property type="entry name" value="Nitrate_red_del"/>
    <property type="match status" value="1"/>
</dbReference>
<dbReference type="Gene3D" id="1.10.3480.10">
    <property type="entry name" value="TorD-like"/>
    <property type="match status" value="1"/>
</dbReference>
<dbReference type="PANTHER" id="PTHR34227:SF1">
    <property type="entry name" value="DIMETHYL SULFOXIDE REDUCTASE CHAPERONE-RELATED"/>
    <property type="match status" value="1"/>
</dbReference>